<dbReference type="GO" id="GO:0006552">
    <property type="term" value="P:L-leucine catabolic process"/>
    <property type="evidence" value="ECO:0007669"/>
    <property type="project" value="UniProtKB-UniPathway"/>
</dbReference>
<dbReference type="InterPro" id="IPR029045">
    <property type="entry name" value="ClpP/crotonase-like_dom_sf"/>
</dbReference>
<dbReference type="PROSITE" id="PS50989">
    <property type="entry name" value="COA_CT_CTER"/>
    <property type="match status" value="1"/>
</dbReference>
<reference evidence="8" key="1">
    <citation type="journal article" date="2020" name="J. Eukaryot. Microbiol.">
        <title>De novo Sequencing, Assembly and Annotation of the Transcriptome for the Free-Living Testate Amoeba Arcella intermedia.</title>
        <authorList>
            <person name="Ribeiro G.M."/>
            <person name="Porfirio-Sousa A.L."/>
            <person name="Maurer-Alcala X.X."/>
            <person name="Katz L.A."/>
            <person name="Lahr D.J.G."/>
        </authorList>
    </citation>
    <scope>NUCLEOTIDE SEQUENCE</scope>
</reference>
<comment type="pathway">
    <text evidence="1">Amino-acid degradation; L-leucine degradation; (S)-3-hydroxy-3-methylglutaryl-CoA from 3-isovaleryl-CoA: step 2/3.</text>
</comment>
<dbReference type="SUPFAM" id="SSF52096">
    <property type="entry name" value="ClpP/crotonase"/>
    <property type="match status" value="2"/>
</dbReference>
<dbReference type="EC" id="6.4.1.4" evidence="2"/>
<protein>
    <recommendedName>
        <fullName evidence="2">methylcrotonoyl-CoA carboxylase</fullName>
        <ecNumber evidence="2">6.4.1.4</ecNumber>
    </recommendedName>
    <alternativeName>
        <fullName evidence="4">3-methylcrotonyl-CoA carboxylase 2</fullName>
    </alternativeName>
    <alternativeName>
        <fullName evidence="3">3-methylcrotonyl-CoA:carbon dioxide ligase subunit beta</fullName>
    </alternativeName>
</protein>
<evidence type="ECO:0000256" key="1">
    <source>
        <dbReference type="ARBA" id="ARBA00025711"/>
    </source>
</evidence>
<dbReference type="UniPathway" id="UPA00363">
    <property type="reaction ID" value="UER00861"/>
</dbReference>
<feature type="domain" description="CoA carboxyltransferase N-terminal" evidence="6">
    <location>
        <begin position="22"/>
        <end position="271"/>
    </location>
</feature>
<evidence type="ECO:0000259" key="6">
    <source>
        <dbReference type="PROSITE" id="PS50980"/>
    </source>
</evidence>
<evidence type="ECO:0000259" key="7">
    <source>
        <dbReference type="PROSITE" id="PS50989"/>
    </source>
</evidence>
<dbReference type="InterPro" id="IPR034733">
    <property type="entry name" value="AcCoA_carboxyl_beta"/>
</dbReference>
<evidence type="ECO:0000313" key="8">
    <source>
        <dbReference type="EMBL" id="NDV30794.1"/>
    </source>
</evidence>
<evidence type="ECO:0000256" key="3">
    <source>
        <dbReference type="ARBA" id="ARBA00031237"/>
    </source>
</evidence>
<dbReference type="FunFam" id="3.90.226.10:FF:000030">
    <property type="entry name" value="Acetyl-CoA carboxylase carboxyltransferase subunit"/>
    <property type="match status" value="1"/>
</dbReference>
<dbReference type="InterPro" id="IPR045190">
    <property type="entry name" value="MCCB/AccD1-like"/>
</dbReference>
<accession>A0A6B2L1A4</accession>
<dbReference type="Gene3D" id="3.90.226.10">
    <property type="entry name" value="2-enoyl-CoA Hydratase, Chain A, domain 1"/>
    <property type="match status" value="2"/>
</dbReference>
<dbReference type="FunFam" id="3.90.226.10:FF:000021">
    <property type="entry name" value="Acetyl-CoA carboxylase carboxyltransferase subunit"/>
    <property type="match status" value="1"/>
</dbReference>
<evidence type="ECO:0000256" key="5">
    <source>
        <dbReference type="ARBA" id="ARBA00052347"/>
    </source>
</evidence>
<dbReference type="EMBL" id="GIBP01001825">
    <property type="protein sequence ID" value="NDV30794.1"/>
    <property type="molecule type" value="Transcribed_RNA"/>
</dbReference>
<dbReference type="GO" id="GO:0004485">
    <property type="term" value="F:methylcrotonoyl-CoA carboxylase activity"/>
    <property type="evidence" value="ECO:0007669"/>
    <property type="project" value="UniProtKB-EC"/>
</dbReference>
<dbReference type="Pfam" id="PF01039">
    <property type="entry name" value="Carboxyl_trans"/>
    <property type="match status" value="1"/>
</dbReference>
<proteinExistence type="predicted"/>
<dbReference type="InterPro" id="IPR011762">
    <property type="entry name" value="COA_CT_N"/>
</dbReference>
<dbReference type="PROSITE" id="PS50980">
    <property type="entry name" value="COA_CT_NTER"/>
    <property type="match status" value="1"/>
</dbReference>
<evidence type="ECO:0000256" key="2">
    <source>
        <dbReference type="ARBA" id="ARBA00026116"/>
    </source>
</evidence>
<dbReference type="PANTHER" id="PTHR22855:SF46">
    <property type="entry name" value="METHYLCROTONOYL-COA CARBOXYLASE"/>
    <property type="match status" value="1"/>
</dbReference>
<dbReference type="AlphaFoldDB" id="A0A6B2L1A4"/>
<dbReference type="PANTHER" id="PTHR22855">
    <property type="entry name" value="ACETYL, PROPIONYL, PYRUVATE, AND GLUTACONYL CARBOXYLASE-RELATED"/>
    <property type="match status" value="1"/>
</dbReference>
<evidence type="ECO:0000256" key="4">
    <source>
        <dbReference type="ARBA" id="ARBA00031404"/>
    </source>
</evidence>
<dbReference type="InterPro" id="IPR011763">
    <property type="entry name" value="COA_CT_C"/>
</dbReference>
<name>A0A6B2L1A4_9EUKA</name>
<organism evidence="8">
    <name type="scientific">Arcella intermedia</name>
    <dbReference type="NCBI Taxonomy" id="1963864"/>
    <lineage>
        <taxon>Eukaryota</taxon>
        <taxon>Amoebozoa</taxon>
        <taxon>Tubulinea</taxon>
        <taxon>Elardia</taxon>
        <taxon>Arcellinida</taxon>
        <taxon>Sphaerothecina</taxon>
        <taxon>Arcellidae</taxon>
        <taxon>Arcella</taxon>
    </lineage>
</organism>
<sequence length="532" mass="58420">MERWSSQVLPQSKEFLNNYSEMAVVIEKLNEELQSRLFQGPQHTIDRYKKNGKLLARERIQLLIDPDTPFLEIMPLCGCRETEDVTSVVGIGIVSGVECAISANVPTIKGGAINEVSGRKSGRMNEIAKVNKLPMILLVETAGANLTEQSKVFHHGGALFKEIARRSKLGIPTISVVFGSSTAGGAYMPGMSDYVVMVKKQAKAFLAGPPLVHMATGEIIDDETLGGAEMHSTKSGLSDYLAEDEHHAIYITRQIVQHLNFTKETPLPKEYYLPVEEPFYNPDEILGILNPDLKIGFDVREIIARIVDGSCFHEWKPKYGSTLVCCWANIHGFKVGILANNGVIFSDTANKGAHFIQICDKRAIPLLFLQNITGFMVGSKYEHEGIIKHGSKLINAVSNAAVPAITIIIGASYGAGNYAMCGRSYEPRFLFAWPHSKVAVMGSEQLVGVLLTVNKQAAERANRKFDQKQADILAKQFKQQVDAESESFHVSGLGLDDGIIDPRDTRDVLGICLSIIYNTTIKSGSSYGLSRM</sequence>
<feature type="domain" description="CoA carboxyltransferase C-terminal" evidence="7">
    <location>
        <begin position="281"/>
        <end position="532"/>
    </location>
</feature>
<comment type="catalytic activity">
    <reaction evidence="5">
        <text>3-methylbut-2-enoyl-CoA + hydrogencarbonate + ATP = 3-methyl-(2E)-glutaconyl-CoA + ADP + phosphate + H(+)</text>
        <dbReference type="Rhea" id="RHEA:13589"/>
        <dbReference type="ChEBI" id="CHEBI:15378"/>
        <dbReference type="ChEBI" id="CHEBI:17544"/>
        <dbReference type="ChEBI" id="CHEBI:30616"/>
        <dbReference type="ChEBI" id="CHEBI:43474"/>
        <dbReference type="ChEBI" id="CHEBI:57344"/>
        <dbReference type="ChEBI" id="CHEBI:57346"/>
        <dbReference type="ChEBI" id="CHEBI:456216"/>
        <dbReference type="EC" id="6.4.1.4"/>
    </reaction>
</comment>